<feature type="transmembrane region" description="Helical" evidence="1">
    <location>
        <begin position="6"/>
        <end position="25"/>
    </location>
</feature>
<feature type="transmembrane region" description="Helical" evidence="1">
    <location>
        <begin position="32"/>
        <end position="55"/>
    </location>
</feature>
<keyword evidence="1" id="KW-0812">Transmembrane</keyword>
<evidence type="ECO:0000313" key="3">
    <source>
        <dbReference type="Proteomes" id="UP001596233"/>
    </source>
</evidence>
<gene>
    <name evidence="2" type="ORF">ACFP56_15125</name>
</gene>
<reference evidence="3" key="1">
    <citation type="journal article" date="2019" name="Int. J. Syst. Evol. Microbiol.">
        <title>The Global Catalogue of Microorganisms (GCM) 10K type strain sequencing project: providing services to taxonomists for standard genome sequencing and annotation.</title>
        <authorList>
            <consortium name="The Broad Institute Genomics Platform"/>
            <consortium name="The Broad Institute Genome Sequencing Center for Infectious Disease"/>
            <person name="Wu L."/>
            <person name="Ma J."/>
        </authorList>
    </citation>
    <scope>NUCLEOTIDE SEQUENCE [LARGE SCALE GENOMIC DNA]</scope>
    <source>
        <strain evidence="3">PCU 280</strain>
    </source>
</reference>
<feature type="transmembrane region" description="Helical" evidence="1">
    <location>
        <begin position="165"/>
        <end position="186"/>
    </location>
</feature>
<feature type="transmembrane region" description="Helical" evidence="1">
    <location>
        <begin position="340"/>
        <end position="360"/>
    </location>
</feature>
<feature type="transmembrane region" description="Helical" evidence="1">
    <location>
        <begin position="302"/>
        <end position="320"/>
    </location>
</feature>
<accession>A0ABW1V635</accession>
<evidence type="ECO:0000256" key="1">
    <source>
        <dbReference type="SAM" id="Phobius"/>
    </source>
</evidence>
<dbReference type="EMBL" id="JBHSTE010000005">
    <property type="protein sequence ID" value="MFC6333958.1"/>
    <property type="molecule type" value="Genomic_DNA"/>
</dbReference>
<organism evidence="2 3">
    <name type="scientific">Paenibacillus septentrionalis</name>
    <dbReference type="NCBI Taxonomy" id="429342"/>
    <lineage>
        <taxon>Bacteria</taxon>
        <taxon>Bacillati</taxon>
        <taxon>Bacillota</taxon>
        <taxon>Bacilli</taxon>
        <taxon>Bacillales</taxon>
        <taxon>Paenibacillaceae</taxon>
        <taxon>Paenibacillus</taxon>
    </lineage>
</organism>
<protein>
    <recommendedName>
        <fullName evidence="4">Multi-tm2 domain protein</fullName>
    </recommendedName>
</protein>
<dbReference type="RefSeq" id="WP_379236004.1">
    <property type="nucleotide sequence ID" value="NZ_JBHSTE010000005.1"/>
</dbReference>
<dbReference type="Proteomes" id="UP001596233">
    <property type="component" value="Unassembled WGS sequence"/>
</dbReference>
<evidence type="ECO:0008006" key="4">
    <source>
        <dbReference type="Google" id="ProtNLM"/>
    </source>
</evidence>
<keyword evidence="1" id="KW-0472">Membrane</keyword>
<feature type="transmembrane region" description="Helical" evidence="1">
    <location>
        <begin position="61"/>
        <end position="83"/>
    </location>
</feature>
<keyword evidence="1" id="KW-1133">Transmembrane helix</keyword>
<evidence type="ECO:0000313" key="2">
    <source>
        <dbReference type="EMBL" id="MFC6333958.1"/>
    </source>
</evidence>
<feature type="transmembrane region" description="Helical" evidence="1">
    <location>
        <begin position="254"/>
        <end position="273"/>
    </location>
</feature>
<proteinExistence type="predicted"/>
<keyword evidence="3" id="KW-1185">Reference proteome</keyword>
<sequence>MRTDAKSTLAAFLLSFIPGVGHLYIGRVVRFIVYAGGFFVPLGFLLFIGATGGHIHGDTIFLMFFIAAVFGLINWFDMLITIVRGKHITYGSYAMSPNDVMVENDPLTQLEQQEKTKVMMMSMIPGLGHMYMGFLQRGITLLISFAASFGIVLFVAIVLRTNSILVLWLALPIIWIYSMFDAMSVLGRKQKGEEVADQSLFVHVEQHLASGRKSRGAAMVLSIFPGAGHMYIGLQQRGLQLMGLFLISVFIMDQLRLSLFLFLLPMLWCYAFFDVLVQLRRLGEDQVEDEPVLMSIAPYQRWIGAGLLIVGVYYLLDRIGKFWIEKYFPEWLSQYQEIKYMLPTVAIAFILILLGIKLLFGTTGRSQDRQGRKS</sequence>
<comment type="caution">
    <text evidence="2">The sequence shown here is derived from an EMBL/GenBank/DDBJ whole genome shotgun (WGS) entry which is preliminary data.</text>
</comment>
<feature type="transmembrane region" description="Helical" evidence="1">
    <location>
        <begin position="139"/>
        <end position="159"/>
    </location>
</feature>
<name>A0ABW1V635_9BACL</name>
<feature type="transmembrane region" description="Helical" evidence="1">
    <location>
        <begin position="216"/>
        <end position="234"/>
    </location>
</feature>